<dbReference type="Gene3D" id="3.90.1680.10">
    <property type="entry name" value="SOS response associated peptidase-like"/>
    <property type="match status" value="1"/>
</dbReference>
<reference evidence="10" key="1">
    <citation type="journal article" date="2019" name="Int. J. Syst. Evol. Microbiol.">
        <title>The Global Catalogue of Microorganisms (GCM) 10K type strain sequencing project: providing services to taxonomists for standard genome sequencing and annotation.</title>
        <authorList>
            <consortium name="The Broad Institute Genomics Platform"/>
            <consortium name="The Broad Institute Genome Sequencing Center for Infectious Disease"/>
            <person name="Wu L."/>
            <person name="Ma J."/>
        </authorList>
    </citation>
    <scope>NUCLEOTIDE SEQUENCE [LARGE SCALE GENOMIC DNA]</scope>
    <source>
        <strain evidence="10">JCM 17808</strain>
    </source>
</reference>
<proteinExistence type="inferred from homology"/>
<accession>A0ABP8JIW6</accession>
<comment type="caution">
    <text evidence="9">The sequence shown here is derived from an EMBL/GenBank/DDBJ whole genome shotgun (WGS) entry which is preliminary data.</text>
</comment>
<dbReference type="PANTHER" id="PTHR13604">
    <property type="entry name" value="DC12-RELATED"/>
    <property type="match status" value="1"/>
</dbReference>
<dbReference type="RefSeq" id="WP_295690779.1">
    <property type="nucleotide sequence ID" value="NZ_BAABGL010000013.1"/>
</dbReference>
<keyword evidence="5" id="KW-0190">Covalent protein-DNA linkage</keyword>
<keyword evidence="7" id="KW-0456">Lyase</keyword>
<dbReference type="EC" id="3.4.-.-" evidence="8"/>
<evidence type="ECO:0000313" key="9">
    <source>
        <dbReference type="EMBL" id="GAA4391607.1"/>
    </source>
</evidence>
<sequence length="254" mass="27712">MCGRLNMHLDPTDLVDELDIDTVGYRFAPRYNVPPGAVLPIIIDRPAESGELVRRLESARWGLVPGWAKEEKIGFRAFNARSETVGSKPMFRSAFARQRCAVPVGGYYEWQTDASGAKTPWLMQAADGPLFMAGLFEFRKQVSAGAEADATAGPGSSDPAVQDGWLVSTTIITAPAAGHLAEVHDRMPVMITAADINAWADPTAGKDEAQELLRTLVDGFDPNRVERYRVDRAVGNVRNQSADLMAPVDEMRVP</sequence>
<dbReference type="Proteomes" id="UP001500642">
    <property type="component" value="Unassembled WGS sequence"/>
</dbReference>
<dbReference type="InterPro" id="IPR003738">
    <property type="entry name" value="SRAP"/>
</dbReference>
<keyword evidence="2 8" id="KW-0645">Protease</keyword>
<dbReference type="PANTHER" id="PTHR13604:SF0">
    <property type="entry name" value="ABASIC SITE PROCESSING PROTEIN HMCES"/>
    <property type="match status" value="1"/>
</dbReference>
<dbReference type="SUPFAM" id="SSF143081">
    <property type="entry name" value="BB1717-like"/>
    <property type="match status" value="1"/>
</dbReference>
<evidence type="ECO:0000313" key="10">
    <source>
        <dbReference type="Proteomes" id="UP001500642"/>
    </source>
</evidence>
<evidence type="ECO:0000256" key="3">
    <source>
        <dbReference type="ARBA" id="ARBA00022763"/>
    </source>
</evidence>
<comment type="similarity">
    <text evidence="1 8">Belongs to the SOS response-associated peptidase family.</text>
</comment>
<dbReference type="InterPro" id="IPR036590">
    <property type="entry name" value="SRAP-like"/>
</dbReference>
<keyword evidence="6" id="KW-0238">DNA-binding</keyword>
<dbReference type="Pfam" id="PF02586">
    <property type="entry name" value="SRAP"/>
    <property type="match status" value="1"/>
</dbReference>
<protein>
    <recommendedName>
        <fullName evidence="8">Abasic site processing protein</fullName>
        <ecNumber evidence="8">3.4.-.-</ecNumber>
    </recommendedName>
</protein>
<evidence type="ECO:0000256" key="8">
    <source>
        <dbReference type="RuleBase" id="RU364100"/>
    </source>
</evidence>
<evidence type="ECO:0000256" key="1">
    <source>
        <dbReference type="ARBA" id="ARBA00008136"/>
    </source>
</evidence>
<evidence type="ECO:0000256" key="4">
    <source>
        <dbReference type="ARBA" id="ARBA00022801"/>
    </source>
</evidence>
<evidence type="ECO:0000256" key="7">
    <source>
        <dbReference type="ARBA" id="ARBA00023239"/>
    </source>
</evidence>
<organism evidence="9 10">
    <name type="scientific">Brevibacterium pityocampae</name>
    <dbReference type="NCBI Taxonomy" id="506594"/>
    <lineage>
        <taxon>Bacteria</taxon>
        <taxon>Bacillati</taxon>
        <taxon>Actinomycetota</taxon>
        <taxon>Actinomycetes</taxon>
        <taxon>Micrococcales</taxon>
        <taxon>Brevibacteriaceae</taxon>
        <taxon>Brevibacterium</taxon>
    </lineage>
</organism>
<gene>
    <name evidence="9" type="ORF">GCM10023167_19050</name>
</gene>
<evidence type="ECO:0000256" key="5">
    <source>
        <dbReference type="ARBA" id="ARBA00023124"/>
    </source>
</evidence>
<dbReference type="EMBL" id="BAABGL010000013">
    <property type="protein sequence ID" value="GAA4391607.1"/>
    <property type="molecule type" value="Genomic_DNA"/>
</dbReference>
<evidence type="ECO:0000256" key="2">
    <source>
        <dbReference type="ARBA" id="ARBA00022670"/>
    </source>
</evidence>
<name>A0ABP8JIW6_9MICO</name>
<keyword evidence="4 8" id="KW-0378">Hydrolase</keyword>
<keyword evidence="3" id="KW-0227">DNA damage</keyword>
<evidence type="ECO:0000256" key="6">
    <source>
        <dbReference type="ARBA" id="ARBA00023125"/>
    </source>
</evidence>
<keyword evidence="10" id="KW-1185">Reference proteome</keyword>